<dbReference type="InterPro" id="IPR052551">
    <property type="entry name" value="UV-DNA_repair_photolyase"/>
</dbReference>
<gene>
    <name evidence="2" type="ORF">GCM10023225_31160</name>
</gene>
<dbReference type="Gene3D" id="3.40.50.620">
    <property type="entry name" value="HUPs"/>
    <property type="match status" value="1"/>
</dbReference>
<proteinExistence type="predicted"/>
<organism evidence="2 3">
    <name type="scientific">Kineococcus glutinatus</name>
    <dbReference type="NCBI Taxonomy" id="1070872"/>
    <lineage>
        <taxon>Bacteria</taxon>
        <taxon>Bacillati</taxon>
        <taxon>Actinomycetota</taxon>
        <taxon>Actinomycetes</taxon>
        <taxon>Kineosporiales</taxon>
        <taxon>Kineosporiaceae</taxon>
        <taxon>Kineococcus</taxon>
    </lineage>
</organism>
<feature type="region of interest" description="Disordered" evidence="1">
    <location>
        <begin position="1"/>
        <end position="27"/>
    </location>
</feature>
<dbReference type="Gene3D" id="1.25.40.80">
    <property type="match status" value="1"/>
</dbReference>
<evidence type="ECO:0000313" key="2">
    <source>
        <dbReference type="EMBL" id="GAA4993173.1"/>
    </source>
</evidence>
<dbReference type="Gene3D" id="1.10.579.10">
    <property type="entry name" value="DNA Cyclobutane Dipyrimidine Photolyase, subunit A, domain 3"/>
    <property type="match status" value="1"/>
</dbReference>
<protein>
    <submittedName>
        <fullName evidence="2">Cryptochrome/photolyase family protein</fullName>
    </submittedName>
</protein>
<dbReference type="Proteomes" id="UP001501195">
    <property type="component" value="Unassembled WGS sequence"/>
</dbReference>
<accession>A0ABP9ICL3</accession>
<dbReference type="PANTHER" id="PTHR38657:SF1">
    <property type="entry name" value="SLR1343 PROTEIN"/>
    <property type="match status" value="1"/>
</dbReference>
<dbReference type="PANTHER" id="PTHR38657">
    <property type="entry name" value="SLR1343 PROTEIN"/>
    <property type="match status" value="1"/>
</dbReference>
<name>A0ABP9ICL3_9ACTN</name>
<dbReference type="InterPro" id="IPR036134">
    <property type="entry name" value="Crypto/Photolyase_FAD-like_sf"/>
</dbReference>
<dbReference type="InterPro" id="IPR007357">
    <property type="entry name" value="PhrB-like"/>
</dbReference>
<feature type="compositionally biased region" description="Low complexity" evidence="1">
    <location>
        <begin position="1"/>
        <end position="11"/>
    </location>
</feature>
<sequence>MPEAGGVPEAEPAAEEPPADELPARDPGTRRWLFADQLGPHFLDTADQPVLLVESLAALRRSRVHRRKAHLVLSALRHRAAELGGRAELVRAGTYAEALARAGVGAPDPVSVCDPTSWGARRLVRRLDGVRVLASRGFVVSEPQFARWARGRGGRRLLMEDFYRDVRRHHGLLLDARGGPVGGRWNYDEDNREPPPRRERLAVADPWWPQEDEIDAGVREDLDRVEREHGPVFAGDDGPRRFAATRAEALTALEHFLAARLDAFGPHEDAMLAADPWMAHSMLSAPLNLGLLDPLEVARRAEQVGRARVAHLPSLEGFVRQVVGWRSWVWHLHWHLGEDHVRSNALGAREPLPDWFERLDPHSAVGANCLAHVLRSVRQEGWTHHVPRLVVLGGWALQRGYDPAALAEWFRRSFVDGYEWVMTTNVVGISQHADGGASATKPYTTGGAYVDRMSDFCRGCRYDPAVRVGERACPYTAGYWAFLHRHRERLAANPRMVQPLRGLDRLPDLEPLLQQEARRGAAPP</sequence>
<reference evidence="3" key="1">
    <citation type="journal article" date="2019" name="Int. J. Syst. Evol. Microbiol.">
        <title>The Global Catalogue of Microorganisms (GCM) 10K type strain sequencing project: providing services to taxonomists for standard genome sequencing and annotation.</title>
        <authorList>
            <consortium name="The Broad Institute Genomics Platform"/>
            <consortium name="The Broad Institute Genome Sequencing Center for Infectious Disease"/>
            <person name="Wu L."/>
            <person name="Ma J."/>
        </authorList>
    </citation>
    <scope>NUCLEOTIDE SEQUENCE [LARGE SCALE GENOMIC DNA]</scope>
    <source>
        <strain evidence="3">JCM 18126</strain>
    </source>
</reference>
<dbReference type="Gene3D" id="1.10.10.1710">
    <property type="entry name" value="Deoxyribodipyrimidine photolyase-related"/>
    <property type="match status" value="1"/>
</dbReference>
<dbReference type="InterPro" id="IPR014729">
    <property type="entry name" value="Rossmann-like_a/b/a_fold"/>
</dbReference>
<keyword evidence="3" id="KW-1185">Reference proteome</keyword>
<comment type="caution">
    <text evidence="2">The sequence shown here is derived from an EMBL/GenBank/DDBJ whole genome shotgun (WGS) entry which is preliminary data.</text>
</comment>
<evidence type="ECO:0000313" key="3">
    <source>
        <dbReference type="Proteomes" id="UP001501195"/>
    </source>
</evidence>
<dbReference type="EMBL" id="BAABIL010000573">
    <property type="protein sequence ID" value="GAA4993173.1"/>
    <property type="molecule type" value="Genomic_DNA"/>
</dbReference>
<evidence type="ECO:0000256" key="1">
    <source>
        <dbReference type="SAM" id="MobiDB-lite"/>
    </source>
</evidence>
<dbReference type="Pfam" id="PF04244">
    <property type="entry name" value="DPRP"/>
    <property type="match status" value="1"/>
</dbReference>
<dbReference type="SUPFAM" id="SSF48173">
    <property type="entry name" value="Cryptochrome/photolyase FAD-binding domain"/>
    <property type="match status" value="1"/>
</dbReference>